<dbReference type="InterPro" id="IPR018712">
    <property type="entry name" value="Tle1-like_cat"/>
</dbReference>
<sequence>MSTLGVNSCCLSCEQYKDWIEIVIRDEHNRPFPNIKGILTGACGATYPITVGEHPIFLDSLASGRVSITLENDLWLEATQSRLPAEGKAKGLKDWLSLHPHGYNQSAWKSQTLALGDFIQLKPNQEIPKRHLANACETPNLVTGKSHYITIQGCRYITLRLGVFFDGTANNTYSAKWGKKQLDKHVNLWKTSYEASNAILRDKGIFKEHLSAVELIDKCFEYPAEIENLECASAKNELTNIQKLFDLYRNNEFSDNKDAYYHAQYITGIGTGNSTEIAPADEDQECGQGMGIGKYGVSEKVKTGIEQICSQMEQIILNVERKFALDGFHKVEFDVFGFSRGAAAARHFINDVLDTTEGLFQKSFSATCKSYKLDMTHNFDWNSNEHCCIAFAGLFDTVAAVANFWELDFSAHDNDNGPIKLWLNPDRVAKAVHLVASSHTEYRHNFSVNLLNKAPHFDEIVVPGAHSDIGGGYHSRQAFSDKSYLLPLLENQLIKSISKDNIPRFEETRIVNSMLSRLEKSKEFDQSHGWSKDSYLIPKHKIRFAAKDNKYAEARLLYRNCTEGDLSRLYLRVMFGLAVHHGVPFDDSEGSNVVWNKSNDSNIGKVQYYTIPTSLHYPNKNAPPFPFGEFCQHAMNIAKSGNIIELQETLSSPKLTKLFQSLNLIHHSSNESLSSGIIKPFKPNLKDNRYLREEYECEV</sequence>
<dbReference type="PANTHER" id="PTHR33840:SF1">
    <property type="entry name" value="TLE1 PHOSPHOLIPASE DOMAIN-CONTAINING PROTEIN"/>
    <property type="match status" value="1"/>
</dbReference>
<dbReference type="AlphaFoldDB" id="A0A2J8I5R6"/>
<name>A0A2J8I5R6_VIBDI</name>
<reference evidence="2 3" key="1">
    <citation type="submission" date="2018-01" db="EMBL/GenBank/DDBJ databases">
        <title>Draft genome sequences of six Vibrio diazotrophicus strains isolated from deep-sea sediments of the Baltic Sea.</title>
        <authorList>
            <person name="Castillo D."/>
            <person name="Vandieken V."/>
            <person name="Chiang O."/>
            <person name="Middelboe M."/>
        </authorList>
    </citation>
    <scope>NUCLEOTIDE SEQUENCE [LARGE SCALE GENOMIC DNA]</scope>
    <source>
        <strain evidence="2 3">60.27F</strain>
    </source>
</reference>
<evidence type="ECO:0000313" key="2">
    <source>
        <dbReference type="EMBL" id="PNI05876.1"/>
    </source>
</evidence>
<dbReference type="Pfam" id="PF09994">
    <property type="entry name" value="T6SS_Tle1-like_cat"/>
    <property type="match status" value="1"/>
</dbReference>
<dbReference type="EMBL" id="POSK01000003">
    <property type="protein sequence ID" value="PNI05876.1"/>
    <property type="molecule type" value="Genomic_DNA"/>
</dbReference>
<accession>A0A2J8I5R6</accession>
<protein>
    <recommendedName>
        <fullName evidence="1">T6SS Phospholipase effector Tle1-like catalytic domain-containing protein</fullName>
    </recommendedName>
</protein>
<organism evidence="2 3">
    <name type="scientific">Vibrio diazotrophicus</name>
    <dbReference type="NCBI Taxonomy" id="685"/>
    <lineage>
        <taxon>Bacteria</taxon>
        <taxon>Pseudomonadati</taxon>
        <taxon>Pseudomonadota</taxon>
        <taxon>Gammaproteobacteria</taxon>
        <taxon>Vibrionales</taxon>
        <taxon>Vibrionaceae</taxon>
        <taxon>Vibrio</taxon>
    </lineage>
</organism>
<feature type="domain" description="T6SS Phospholipase effector Tle1-like catalytic" evidence="1">
    <location>
        <begin position="236"/>
        <end position="477"/>
    </location>
</feature>
<comment type="caution">
    <text evidence="2">The sequence shown here is derived from an EMBL/GenBank/DDBJ whole genome shotgun (WGS) entry which is preliminary data.</text>
</comment>
<dbReference type="PANTHER" id="PTHR33840">
    <property type="match status" value="1"/>
</dbReference>
<dbReference type="RefSeq" id="WP_102965862.1">
    <property type="nucleotide sequence ID" value="NZ_POSK01000003.1"/>
</dbReference>
<gene>
    <name evidence="2" type="ORF">C1N32_07230</name>
</gene>
<evidence type="ECO:0000259" key="1">
    <source>
        <dbReference type="Pfam" id="PF09994"/>
    </source>
</evidence>
<dbReference type="OrthoDB" id="4378831at2"/>
<evidence type="ECO:0000313" key="3">
    <source>
        <dbReference type="Proteomes" id="UP000236449"/>
    </source>
</evidence>
<proteinExistence type="predicted"/>
<dbReference type="Proteomes" id="UP000236449">
    <property type="component" value="Unassembled WGS sequence"/>
</dbReference>